<name>A0A414AYR5_9FIRM</name>
<accession>A0A414AYR5</accession>
<dbReference type="PROSITE" id="PS00028">
    <property type="entry name" value="ZINC_FINGER_C2H2_1"/>
    <property type="match status" value="1"/>
</dbReference>
<sequence length="616" mass="72670">MNEKRGQYAYEIGHVFSTNHGSMAVIARQKVEKKPDHFRKYYTLQCGRGHQYEVGESYLQQGRLRTCKHCYHPPIAETDPDFALWFAEPQIPRERSRYSHTLADFYCQECGSLVRDKSIHTVYQRKYVPCPYCRDGMSYPERYVNAFLAQLNISFHRQYMVPFEKEGKRSHYKYDFYDEPQGILLEVHGLQHFAPDVFKRIGGWSLEMIQERDREKERFAKEVLHLQYIYLDCRKSEPDWIRKEIISKLACYPLDGVDWGKVRQDANTSMVLQMIELSKQGYTQKQIGEKLQVHPSTVCQKLKKAEADGLFDGRCPRVEQAEQNRQHKQEKRIRYLKQKMRLQDQKKYLEKMQYRPNEELKSNSRSGICCEQEYPQIQMLGSYVNTRKPIRFLCNQCGQEFECSATWFMEHHACPYCKQLARIQGRIAEKYGEEIQVLSIYKNCKTSMTMYHTVCNETFQITYTDFMKRGCPVCGKRNRIIHSAETRRNREIQSFYQKLPEIEARGYTLESDVCTRLGVPHKFRCHHCGEIWEVTPSAVMHGRNHICISPCKKKTPEQFQQQVEALVGEEYTVLSEYQNAFAHVKMRHNACGLEYSVAPAHFTSTGRRCPKCSRKR</sequence>
<reference evidence="2 3" key="1">
    <citation type="submission" date="2018-08" db="EMBL/GenBank/DDBJ databases">
        <title>A genome reference for cultivated species of the human gut microbiota.</title>
        <authorList>
            <person name="Zou Y."/>
            <person name="Xue W."/>
            <person name="Luo G."/>
        </authorList>
    </citation>
    <scope>NUCLEOTIDE SEQUENCE [LARGE SCALE GENOMIC DNA]</scope>
    <source>
        <strain evidence="2 3">AM35-14</strain>
    </source>
</reference>
<dbReference type="Proteomes" id="UP000283975">
    <property type="component" value="Unassembled WGS sequence"/>
</dbReference>
<dbReference type="Gene3D" id="3.40.960.10">
    <property type="entry name" value="VSR Endonuclease"/>
    <property type="match status" value="1"/>
</dbReference>
<feature type="domain" description="C2H2-type" evidence="1">
    <location>
        <begin position="525"/>
        <end position="545"/>
    </location>
</feature>
<evidence type="ECO:0000313" key="2">
    <source>
        <dbReference type="EMBL" id="RHC57401.1"/>
    </source>
</evidence>
<gene>
    <name evidence="2" type="ORF">DW839_06845</name>
</gene>
<evidence type="ECO:0000313" key="3">
    <source>
        <dbReference type="Proteomes" id="UP000283975"/>
    </source>
</evidence>
<dbReference type="EMBL" id="QSHZ01000005">
    <property type="protein sequence ID" value="RHC57401.1"/>
    <property type="molecule type" value="Genomic_DNA"/>
</dbReference>
<evidence type="ECO:0000259" key="1">
    <source>
        <dbReference type="PROSITE" id="PS00028"/>
    </source>
</evidence>
<dbReference type="Pfam" id="PF13384">
    <property type="entry name" value="HTH_23"/>
    <property type="match status" value="1"/>
</dbReference>
<dbReference type="AlphaFoldDB" id="A0A414AYR5"/>
<dbReference type="Gene3D" id="1.10.10.60">
    <property type="entry name" value="Homeodomain-like"/>
    <property type="match status" value="1"/>
</dbReference>
<protein>
    <recommendedName>
        <fullName evidence="1">C2H2-type domain-containing protein</fullName>
    </recommendedName>
</protein>
<organism evidence="2 3">
    <name type="scientific">Enterocloster bolteae</name>
    <dbReference type="NCBI Taxonomy" id="208479"/>
    <lineage>
        <taxon>Bacteria</taxon>
        <taxon>Bacillati</taxon>
        <taxon>Bacillota</taxon>
        <taxon>Clostridia</taxon>
        <taxon>Lachnospirales</taxon>
        <taxon>Lachnospiraceae</taxon>
        <taxon>Enterocloster</taxon>
    </lineage>
</organism>
<dbReference type="InterPro" id="IPR013087">
    <property type="entry name" value="Znf_C2H2_type"/>
</dbReference>
<proteinExistence type="predicted"/>
<comment type="caution">
    <text evidence="2">The sequence shown here is derived from an EMBL/GenBank/DDBJ whole genome shotgun (WGS) entry which is preliminary data.</text>
</comment>